<reference evidence="4" key="1">
    <citation type="submission" date="2016-11" db="UniProtKB">
        <authorList>
            <consortium name="WormBaseParasite"/>
        </authorList>
    </citation>
    <scope>IDENTIFICATION</scope>
</reference>
<feature type="region of interest" description="Disordered" evidence="2">
    <location>
        <begin position="298"/>
        <end position="338"/>
    </location>
</feature>
<sequence>LPADARQETVQSLKSRLAELYVDLESGRQAREASEASSRDLAAEAAAFAPSQRDELSRLQTVLAAQAEPDGRRERIIFGFVWPNWRPDAVGSGSIGWINWSASKPRLLNARPLLEASMTERAALQEALDFKTDQLARERQAFDKLADALREAELEAERQAAALAERGGRSRGRAETEPRHSRPRVAHLDGQAAAAAVELEAARAELAESARQLDSARFDGAARGAELETTQAELAEAEVQLAASREEKRALDARINELRDNMGWVRRAVEAHENLRAKGALEKARWPKVLAQREAAHAAESGAMTRGAAPTERRAPVRGGGGWTPRLKSRRLGKRRTKLARKVAQLAAGRCWRPTVAGSVSTARQLGMLGGW</sequence>
<evidence type="ECO:0000256" key="2">
    <source>
        <dbReference type="SAM" id="MobiDB-lite"/>
    </source>
</evidence>
<feature type="compositionally biased region" description="Basic residues" evidence="2">
    <location>
        <begin position="327"/>
        <end position="338"/>
    </location>
</feature>
<feature type="compositionally biased region" description="Basic and acidic residues" evidence="2">
    <location>
        <begin position="166"/>
        <end position="180"/>
    </location>
</feature>
<dbReference type="Proteomes" id="UP000095280">
    <property type="component" value="Unplaced"/>
</dbReference>
<organism evidence="3 4">
    <name type="scientific">Macrostomum lignano</name>
    <dbReference type="NCBI Taxonomy" id="282301"/>
    <lineage>
        <taxon>Eukaryota</taxon>
        <taxon>Metazoa</taxon>
        <taxon>Spiralia</taxon>
        <taxon>Lophotrochozoa</taxon>
        <taxon>Platyhelminthes</taxon>
        <taxon>Rhabditophora</taxon>
        <taxon>Macrostomorpha</taxon>
        <taxon>Macrostomida</taxon>
        <taxon>Macrostomidae</taxon>
        <taxon>Macrostomum</taxon>
    </lineage>
</organism>
<protein>
    <submittedName>
        <fullName evidence="4">Chromosome segregation protein SMC</fullName>
    </submittedName>
</protein>
<keyword evidence="3" id="KW-1185">Reference proteome</keyword>
<evidence type="ECO:0000256" key="1">
    <source>
        <dbReference type="SAM" id="Coils"/>
    </source>
</evidence>
<feature type="coiled-coil region" evidence="1">
    <location>
        <begin position="192"/>
        <end position="261"/>
    </location>
</feature>
<name>A0A1I8FQ12_9PLAT</name>
<feature type="region of interest" description="Disordered" evidence="2">
    <location>
        <begin position="162"/>
        <end position="190"/>
    </location>
</feature>
<proteinExistence type="predicted"/>
<accession>A0A1I8FQ12</accession>
<dbReference type="WBParaSite" id="maker-unitig_43824-snap-gene-0.1-mRNA-1">
    <property type="protein sequence ID" value="maker-unitig_43824-snap-gene-0.1-mRNA-1"/>
    <property type="gene ID" value="maker-unitig_43824-snap-gene-0.1"/>
</dbReference>
<keyword evidence="1" id="KW-0175">Coiled coil</keyword>
<dbReference type="AlphaFoldDB" id="A0A1I8FQ12"/>
<evidence type="ECO:0000313" key="4">
    <source>
        <dbReference type="WBParaSite" id="maker-unitig_43824-snap-gene-0.1-mRNA-1"/>
    </source>
</evidence>
<evidence type="ECO:0000313" key="3">
    <source>
        <dbReference type="Proteomes" id="UP000095280"/>
    </source>
</evidence>